<dbReference type="InterPro" id="IPR000917">
    <property type="entry name" value="Sulfatase_N"/>
</dbReference>
<dbReference type="Gene3D" id="3.40.720.10">
    <property type="entry name" value="Alkaline Phosphatase, subunit A"/>
    <property type="match status" value="1"/>
</dbReference>
<protein>
    <submittedName>
        <fullName evidence="10">Arylsulfatase G isoform X1</fullName>
    </submittedName>
</protein>
<dbReference type="CTD" id="22901"/>
<dbReference type="PROSITE" id="PS00523">
    <property type="entry name" value="SULFATASE_1"/>
    <property type="match status" value="1"/>
</dbReference>
<feature type="signal peptide" evidence="7">
    <location>
        <begin position="1"/>
        <end position="19"/>
    </location>
</feature>
<feature type="chain" id="PRO_5017976181" evidence="7">
    <location>
        <begin position="20"/>
        <end position="463"/>
    </location>
</feature>
<dbReference type="GO" id="GO:0004065">
    <property type="term" value="F:arylsulfatase activity"/>
    <property type="evidence" value="ECO:0007669"/>
    <property type="project" value="TreeGrafter"/>
</dbReference>
<comment type="cofactor">
    <cofactor evidence="1">
        <name>Ca(2+)</name>
        <dbReference type="ChEBI" id="CHEBI:29108"/>
    </cofactor>
</comment>
<dbReference type="Proteomes" id="UP000189705">
    <property type="component" value="Unplaced"/>
</dbReference>
<accession>A0A3Q0FXN7</accession>
<gene>
    <name evidence="10" type="primary">ARSG</name>
</gene>
<dbReference type="InterPro" id="IPR050738">
    <property type="entry name" value="Sulfatase"/>
</dbReference>
<dbReference type="SUPFAM" id="SSF53649">
    <property type="entry name" value="Alkaline phosphatase-like"/>
    <property type="match status" value="1"/>
</dbReference>
<name>A0A3Q0FXN7_ALLSI</name>
<evidence type="ECO:0000313" key="10">
    <source>
        <dbReference type="RefSeq" id="XP_025052037.1"/>
    </source>
</evidence>
<feature type="domain" description="Sulfatase N-terminal" evidence="8">
    <location>
        <begin position="39"/>
        <end position="178"/>
    </location>
</feature>
<evidence type="ECO:0000256" key="3">
    <source>
        <dbReference type="ARBA" id="ARBA00022723"/>
    </source>
</evidence>
<proteinExistence type="inferred from homology"/>
<reference evidence="10" key="1">
    <citation type="submission" date="2025-08" db="UniProtKB">
        <authorList>
            <consortium name="RefSeq"/>
        </authorList>
    </citation>
    <scope>IDENTIFICATION</scope>
</reference>
<evidence type="ECO:0000256" key="4">
    <source>
        <dbReference type="ARBA" id="ARBA00022729"/>
    </source>
</evidence>
<dbReference type="InterPro" id="IPR017850">
    <property type="entry name" value="Alkaline_phosphatase_core_sf"/>
</dbReference>
<sequence>MMDPLFLKALLLLAGCLTGLVYHLSNPFLGEKRTGYEKPNFVIILADDIGWGDLGANWAETEDTPHLDKLASEGMRLVDFHSAASTCSPSRASLLTGRLGTRNGVTHNFAVTSVGGLPLNETTLAEVLQDAGYLTAVIGKWHLGHNGLYHPNFRGFDYYFGIPYSHDMGCTDTPGYNLPPCPACPWHSALTRYNFSRHEKRSQWADGSKGQNISLSLSLSLSLDMLLLNGWISGSGSFLLLPLIKLGRGGWIGAIGWSLNCLHMSSILFFLGVAASCPGENPCRKPWETSLRYILHPTERNRKGGPLRHVAKLHPRAECDSDACLGLSPSGLLSCHCHRCPGPPGAWHSGFLCLISPHAECQFSLGAPQGRARSLNPVCNHGLASLTGSLHKHLYAGSTPELGLSCLSPTRAEEMQDSGPGRRMRFRCRPSMSACKAALGRTATPRWHFLSLKTSVLSNSLST</sequence>
<evidence type="ECO:0000256" key="7">
    <source>
        <dbReference type="SAM" id="SignalP"/>
    </source>
</evidence>
<keyword evidence="3" id="KW-0479">Metal-binding</keyword>
<keyword evidence="6" id="KW-0106">Calcium</keyword>
<evidence type="ECO:0000256" key="5">
    <source>
        <dbReference type="ARBA" id="ARBA00022801"/>
    </source>
</evidence>
<dbReference type="PANTHER" id="PTHR42693">
    <property type="entry name" value="ARYLSULFATASE FAMILY MEMBER"/>
    <property type="match status" value="1"/>
</dbReference>
<dbReference type="RefSeq" id="XP_025052037.1">
    <property type="nucleotide sequence ID" value="XM_025196252.1"/>
</dbReference>
<dbReference type="GO" id="GO:0046872">
    <property type="term" value="F:metal ion binding"/>
    <property type="evidence" value="ECO:0007669"/>
    <property type="project" value="UniProtKB-KW"/>
</dbReference>
<keyword evidence="5" id="KW-0378">Hydrolase</keyword>
<keyword evidence="4 7" id="KW-0732">Signal</keyword>
<evidence type="ECO:0000256" key="1">
    <source>
        <dbReference type="ARBA" id="ARBA00001913"/>
    </source>
</evidence>
<comment type="similarity">
    <text evidence="2">Belongs to the sulfatase family.</text>
</comment>
<organism evidence="9 10">
    <name type="scientific">Alligator sinensis</name>
    <name type="common">Chinese alligator</name>
    <dbReference type="NCBI Taxonomy" id="38654"/>
    <lineage>
        <taxon>Eukaryota</taxon>
        <taxon>Metazoa</taxon>
        <taxon>Chordata</taxon>
        <taxon>Craniata</taxon>
        <taxon>Vertebrata</taxon>
        <taxon>Euteleostomi</taxon>
        <taxon>Archelosauria</taxon>
        <taxon>Archosauria</taxon>
        <taxon>Crocodylia</taxon>
        <taxon>Alligatoridae</taxon>
        <taxon>Alligatorinae</taxon>
        <taxon>Alligator</taxon>
    </lineage>
</organism>
<evidence type="ECO:0000256" key="2">
    <source>
        <dbReference type="ARBA" id="ARBA00008779"/>
    </source>
</evidence>
<dbReference type="InterPro" id="IPR024607">
    <property type="entry name" value="Sulfatase_CS"/>
</dbReference>
<keyword evidence="9" id="KW-1185">Reference proteome</keyword>
<dbReference type="Pfam" id="PF00884">
    <property type="entry name" value="Sulfatase"/>
    <property type="match status" value="1"/>
</dbReference>
<evidence type="ECO:0000313" key="9">
    <source>
        <dbReference type="Proteomes" id="UP000189705"/>
    </source>
</evidence>
<evidence type="ECO:0000259" key="8">
    <source>
        <dbReference type="Pfam" id="PF00884"/>
    </source>
</evidence>
<evidence type="ECO:0000256" key="6">
    <source>
        <dbReference type="ARBA" id="ARBA00022837"/>
    </source>
</evidence>
<dbReference type="AlphaFoldDB" id="A0A3Q0FXN7"/>
<dbReference type="PANTHER" id="PTHR42693:SF42">
    <property type="entry name" value="ARYLSULFATASE G"/>
    <property type="match status" value="1"/>
</dbReference>
<dbReference type="GeneID" id="102375505"/>
<dbReference type="KEGG" id="asn:102375505"/>
<dbReference type="PROSITE" id="PS00149">
    <property type="entry name" value="SULFATASE_2"/>
    <property type="match status" value="1"/>
</dbReference>